<dbReference type="GO" id="GO:0006508">
    <property type="term" value="P:proteolysis"/>
    <property type="evidence" value="ECO:0007669"/>
    <property type="project" value="UniProtKB-KW"/>
</dbReference>
<dbReference type="PANTHER" id="PTHR30471:SF3">
    <property type="entry name" value="UPF0758 PROTEIN YEES-RELATED"/>
    <property type="match status" value="1"/>
</dbReference>
<keyword evidence="6" id="KW-0482">Metalloprotease</keyword>
<evidence type="ECO:0000259" key="7">
    <source>
        <dbReference type="PROSITE" id="PS50249"/>
    </source>
</evidence>
<accession>M8D9P4</accession>
<dbReference type="GO" id="GO:0008237">
    <property type="term" value="F:metallopeptidase activity"/>
    <property type="evidence" value="ECO:0007669"/>
    <property type="project" value="UniProtKB-KW"/>
</dbReference>
<dbReference type="PROSITE" id="PS01302">
    <property type="entry name" value="UPF0758"/>
    <property type="match status" value="1"/>
</dbReference>
<dbReference type="CDD" id="cd08071">
    <property type="entry name" value="MPN_DUF2466"/>
    <property type="match status" value="1"/>
</dbReference>
<keyword evidence="9" id="KW-1185">Reference proteome</keyword>
<keyword evidence="4" id="KW-0378">Hydrolase</keyword>
<proteinExistence type="inferred from homology"/>
<dbReference type="RefSeq" id="WP_003392952.1">
    <property type="nucleotide sequence ID" value="NZ_APBN01000023.1"/>
</dbReference>
<gene>
    <name evidence="8" type="ORF">I532_24607</name>
</gene>
<name>M8D9P4_9BACL</name>
<organism evidence="8 9">
    <name type="scientific">Brevibacillus borstelensis AK1</name>
    <dbReference type="NCBI Taxonomy" id="1300222"/>
    <lineage>
        <taxon>Bacteria</taxon>
        <taxon>Bacillati</taxon>
        <taxon>Bacillota</taxon>
        <taxon>Bacilli</taxon>
        <taxon>Bacillales</taxon>
        <taxon>Paenibacillaceae</taxon>
        <taxon>Brevibacillus</taxon>
    </lineage>
</organism>
<dbReference type="PROSITE" id="PS50249">
    <property type="entry name" value="MPN"/>
    <property type="match status" value="1"/>
</dbReference>
<dbReference type="GO" id="GO:0046872">
    <property type="term" value="F:metal ion binding"/>
    <property type="evidence" value="ECO:0007669"/>
    <property type="project" value="UniProtKB-KW"/>
</dbReference>
<dbReference type="EMBL" id="APBN01000023">
    <property type="protein sequence ID" value="EMT50027.1"/>
    <property type="molecule type" value="Genomic_DNA"/>
</dbReference>
<dbReference type="Gene3D" id="3.40.140.10">
    <property type="entry name" value="Cytidine Deaminase, domain 2"/>
    <property type="match status" value="1"/>
</dbReference>
<feature type="domain" description="MPN" evidence="7">
    <location>
        <begin position="82"/>
        <end position="205"/>
    </location>
</feature>
<dbReference type="PATRIC" id="fig|1300222.3.peg.5169"/>
<dbReference type="Gene3D" id="1.10.150.20">
    <property type="entry name" value="5' to 3' exonuclease, C-terminal subdomain"/>
    <property type="match status" value="1"/>
</dbReference>
<dbReference type="PANTHER" id="PTHR30471">
    <property type="entry name" value="DNA REPAIR PROTEIN RADC"/>
    <property type="match status" value="1"/>
</dbReference>
<evidence type="ECO:0000256" key="5">
    <source>
        <dbReference type="ARBA" id="ARBA00022833"/>
    </source>
</evidence>
<dbReference type="STRING" id="1300222.I532_24607"/>
<protein>
    <submittedName>
        <fullName evidence="8">DNA repair protein radC-like</fullName>
    </submittedName>
</protein>
<dbReference type="InterPro" id="IPR037518">
    <property type="entry name" value="MPN"/>
</dbReference>
<dbReference type="InterPro" id="IPR020891">
    <property type="entry name" value="UPF0758_CS"/>
</dbReference>
<evidence type="ECO:0000256" key="2">
    <source>
        <dbReference type="ARBA" id="ARBA00022670"/>
    </source>
</evidence>
<evidence type="ECO:0000256" key="6">
    <source>
        <dbReference type="ARBA" id="ARBA00023049"/>
    </source>
</evidence>
<keyword evidence="5" id="KW-0862">Zinc</keyword>
<dbReference type="SUPFAM" id="SSF47781">
    <property type="entry name" value="RuvA domain 2-like"/>
    <property type="match status" value="1"/>
</dbReference>
<dbReference type="InterPro" id="IPR001405">
    <property type="entry name" value="UPF0758"/>
</dbReference>
<dbReference type="Proteomes" id="UP000012081">
    <property type="component" value="Unassembled WGS sequence"/>
</dbReference>
<dbReference type="InterPro" id="IPR025657">
    <property type="entry name" value="RadC_JAB"/>
</dbReference>
<sequence length="205" mass="23005">MTDRYDNKPALADIFAQILREKPDSHTIRTLLTSFPTLYDLLQATEEDLRALPRIGVVKARKIMAALASARTLCTEISRPHVVRSAKEIYDFLKAEMIYLPQEHFVVVGLDKRNRILFWKVVSVGSIDAAIVTPRQTFLPLLKHSQVEKAIFVHNHPSGDPTPSREDITISNTLKKVGEIIGVEVLDSIVCGMNSYCSLAEQGFM</sequence>
<evidence type="ECO:0000256" key="4">
    <source>
        <dbReference type="ARBA" id="ARBA00022801"/>
    </source>
</evidence>
<dbReference type="Pfam" id="PF04002">
    <property type="entry name" value="RadC"/>
    <property type="match status" value="1"/>
</dbReference>
<reference evidence="8 9" key="1">
    <citation type="submission" date="2013-03" db="EMBL/GenBank/DDBJ databases">
        <title>Assembly of a new bacterial strain Brevibacillus borstelensis AK1.</title>
        <authorList>
            <person name="Rajan I."/>
            <person name="PoliReddy D."/>
            <person name="Sugumar T."/>
            <person name="Rathinam K."/>
            <person name="Alqarawi S."/>
            <person name="Khalil A.B."/>
            <person name="Sivakumar N."/>
        </authorList>
    </citation>
    <scope>NUCLEOTIDE SEQUENCE [LARGE SCALE GENOMIC DNA]</scope>
    <source>
        <strain evidence="8 9">AK1</strain>
    </source>
</reference>
<evidence type="ECO:0000256" key="3">
    <source>
        <dbReference type="ARBA" id="ARBA00022723"/>
    </source>
</evidence>
<evidence type="ECO:0000313" key="9">
    <source>
        <dbReference type="Proteomes" id="UP000012081"/>
    </source>
</evidence>
<comment type="caution">
    <text evidence="8">The sequence shown here is derived from an EMBL/GenBank/DDBJ whole genome shotgun (WGS) entry which is preliminary data.</text>
</comment>
<dbReference type="OrthoDB" id="9804482at2"/>
<comment type="similarity">
    <text evidence="1">Belongs to the UPF0758 family.</text>
</comment>
<evidence type="ECO:0000256" key="1">
    <source>
        <dbReference type="ARBA" id="ARBA00010243"/>
    </source>
</evidence>
<evidence type="ECO:0000313" key="8">
    <source>
        <dbReference type="EMBL" id="EMT50027.1"/>
    </source>
</evidence>
<dbReference type="AlphaFoldDB" id="M8D9P4"/>
<keyword evidence="2" id="KW-0645">Protease</keyword>
<dbReference type="InterPro" id="IPR010994">
    <property type="entry name" value="RuvA_2-like"/>
</dbReference>
<keyword evidence="3" id="KW-0479">Metal-binding</keyword>